<keyword evidence="5" id="KW-0717">Septation</keyword>
<feature type="compositionally biased region" description="Basic and acidic residues" evidence="7">
    <location>
        <begin position="230"/>
        <end position="240"/>
    </location>
</feature>
<evidence type="ECO:0000256" key="1">
    <source>
        <dbReference type="ARBA" id="ARBA00004431"/>
    </source>
</evidence>
<evidence type="ECO:0000256" key="4">
    <source>
        <dbReference type="ARBA" id="ARBA00022969"/>
    </source>
</evidence>
<evidence type="ECO:0000256" key="5">
    <source>
        <dbReference type="ARBA" id="ARBA00023210"/>
    </source>
</evidence>
<dbReference type="Pfam" id="PF04686">
    <property type="entry name" value="SsgA"/>
    <property type="match status" value="1"/>
</dbReference>
<comment type="caution">
    <text evidence="8">The sequence shown here is derived from an EMBL/GenBank/DDBJ whole genome shotgun (WGS) entry which is preliminary data.</text>
</comment>
<comment type="similarity">
    <text evidence="2">Belongs to the SsgA family.</text>
</comment>
<feature type="region of interest" description="Disordered" evidence="7">
    <location>
        <begin position="177"/>
        <end position="205"/>
    </location>
</feature>
<keyword evidence="9" id="KW-1185">Reference proteome</keyword>
<accession>A0ABN2WWE7</accession>
<keyword evidence="6" id="KW-0131">Cell cycle</keyword>
<evidence type="ECO:0000313" key="8">
    <source>
        <dbReference type="EMBL" id="GAA2100091.1"/>
    </source>
</evidence>
<evidence type="ECO:0000256" key="7">
    <source>
        <dbReference type="SAM" id="MobiDB-lite"/>
    </source>
</evidence>
<name>A0ABN2WWE7_9ACTN</name>
<keyword evidence="3" id="KW-0132">Cell division</keyword>
<feature type="region of interest" description="Disordered" evidence="7">
    <location>
        <begin position="220"/>
        <end position="340"/>
    </location>
</feature>
<dbReference type="InterPro" id="IPR006776">
    <property type="entry name" value="SsgB"/>
</dbReference>
<dbReference type="Gene3D" id="2.30.31.20">
    <property type="entry name" value="Sporulation-specific cell division protein SsgB"/>
    <property type="match status" value="1"/>
</dbReference>
<sequence>MPGAGEAAASDIGRVCGSAVGDAPADADADAAADAVAEGGGVGAVAAAAGDVDGDRAGAGEVAAAGRTGGADGLLAAGCASSPGASGPCGLPDGVGAAPAPVPPAVAGAACTVVAGAGPVVGAASPGVASEPGAGGPPTVTPARRPTCCCCSLSSQVVARLIPTTVDIAIAAPENRMVGSRSRPPKGLGRPCRPDRPAGTGLECSRSATGLPFLVQDRTRRRTPCAARAGPDERGGRDETTSGLTDRQIPDETHRRNRVPCGTRELERAGGGRGGPHRPPRAPVQPPATVACRRAPEHAGAVPSRSGEIVMPCDPLPAPSDQPLAATPTGGERSGATARPSVVEEVLALRIALDQDLVGEVRTRFRYAAAAPHEVRLTFHLGRPDEADWVFSRDLLRDGLESLSGQGDVKLWPAHCPCHGATLHLALGSPHGSALLEASRPQVKAWLERTYALVPDGSAAELLPSDEELAELLAGG</sequence>
<keyword evidence="4" id="KW-0749">Sporulation</keyword>
<evidence type="ECO:0008006" key="10">
    <source>
        <dbReference type="Google" id="ProtNLM"/>
    </source>
</evidence>
<evidence type="ECO:0000256" key="6">
    <source>
        <dbReference type="ARBA" id="ARBA00023306"/>
    </source>
</evidence>
<reference evidence="8 9" key="1">
    <citation type="journal article" date="2019" name="Int. J. Syst. Evol. Microbiol.">
        <title>The Global Catalogue of Microorganisms (GCM) 10K type strain sequencing project: providing services to taxonomists for standard genome sequencing and annotation.</title>
        <authorList>
            <consortium name="The Broad Institute Genomics Platform"/>
            <consortium name="The Broad Institute Genome Sequencing Center for Infectious Disease"/>
            <person name="Wu L."/>
            <person name="Ma J."/>
        </authorList>
    </citation>
    <scope>NUCLEOTIDE SEQUENCE [LARGE SCALE GENOMIC DNA]</scope>
    <source>
        <strain evidence="8 9">JCM 14559</strain>
    </source>
</reference>
<comment type="subcellular location">
    <subcellularLocation>
        <location evidence="1">Cell septum</location>
    </subcellularLocation>
</comment>
<dbReference type="EMBL" id="BAAANS010000020">
    <property type="protein sequence ID" value="GAA2100091.1"/>
    <property type="molecule type" value="Genomic_DNA"/>
</dbReference>
<protein>
    <recommendedName>
        <fullName evidence="10">Sporulation and cell division protein SsgA</fullName>
    </recommendedName>
</protein>
<evidence type="ECO:0000256" key="2">
    <source>
        <dbReference type="ARBA" id="ARBA00009323"/>
    </source>
</evidence>
<dbReference type="InterPro" id="IPR038658">
    <property type="entry name" value="SsgB_sf"/>
</dbReference>
<evidence type="ECO:0000256" key="3">
    <source>
        <dbReference type="ARBA" id="ARBA00022618"/>
    </source>
</evidence>
<evidence type="ECO:0000313" key="9">
    <source>
        <dbReference type="Proteomes" id="UP001500897"/>
    </source>
</evidence>
<gene>
    <name evidence="8" type="ORF">GCM10009759_32590</name>
</gene>
<dbReference type="Proteomes" id="UP001500897">
    <property type="component" value="Unassembled WGS sequence"/>
</dbReference>
<proteinExistence type="inferred from homology"/>
<organism evidence="8 9">
    <name type="scientific">Kitasatospora saccharophila</name>
    <dbReference type="NCBI Taxonomy" id="407973"/>
    <lineage>
        <taxon>Bacteria</taxon>
        <taxon>Bacillati</taxon>
        <taxon>Actinomycetota</taxon>
        <taxon>Actinomycetes</taxon>
        <taxon>Kitasatosporales</taxon>
        <taxon>Streptomycetaceae</taxon>
        <taxon>Kitasatospora</taxon>
    </lineage>
</organism>